<keyword evidence="2" id="KW-1185">Reference proteome</keyword>
<comment type="caution">
    <text evidence="1">The sequence shown here is derived from an EMBL/GenBank/DDBJ whole genome shotgun (WGS) entry which is preliminary data.</text>
</comment>
<sequence>MPSAAPFVGWENLMTPFSGWRKPMALFQRTSR</sequence>
<name>A0A8J6C560_ELECQ</name>
<evidence type="ECO:0000313" key="2">
    <source>
        <dbReference type="Proteomes" id="UP000770717"/>
    </source>
</evidence>
<gene>
    <name evidence="1" type="ORF">GDO78_021646</name>
</gene>
<protein>
    <submittedName>
        <fullName evidence="1">Uncharacterized protein</fullName>
    </submittedName>
</protein>
<reference evidence="1" key="1">
    <citation type="thesis" date="2020" institute="ProQuest LLC" country="789 East Eisenhower Parkway, Ann Arbor, MI, USA">
        <title>Comparative Genomics and Chromosome Evolution.</title>
        <authorList>
            <person name="Mudd A.B."/>
        </authorList>
    </citation>
    <scope>NUCLEOTIDE SEQUENCE</scope>
    <source>
        <strain evidence="1">HN-11 Male</strain>
        <tissue evidence="1">Kidney and liver</tissue>
    </source>
</reference>
<proteinExistence type="predicted"/>
<dbReference type="EMBL" id="WNTK01006697">
    <property type="protein sequence ID" value="KAG9463477.1"/>
    <property type="molecule type" value="Genomic_DNA"/>
</dbReference>
<evidence type="ECO:0000313" key="1">
    <source>
        <dbReference type="EMBL" id="KAG9463477.1"/>
    </source>
</evidence>
<dbReference type="AlphaFoldDB" id="A0A8J6C560"/>
<organism evidence="1 2">
    <name type="scientific">Eleutherodactylus coqui</name>
    <name type="common">Puerto Rican coqui</name>
    <dbReference type="NCBI Taxonomy" id="57060"/>
    <lineage>
        <taxon>Eukaryota</taxon>
        <taxon>Metazoa</taxon>
        <taxon>Chordata</taxon>
        <taxon>Craniata</taxon>
        <taxon>Vertebrata</taxon>
        <taxon>Euteleostomi</taxon>
        <taxon>Amphibia</taxon>
        <taxon>Batrachia</taxon>
        <taxon>Anura</taxon>
        <taxon>Neobatrachia</taxon>
        <taxon>Hyloidea</taxon>
        <taxon>Eleutherodactylidae</taxon>
        <taxon>Eleutherodactylinae</taxon>
        <taxon>Eleutherodactylus</taxon>
        <taxon>Eleutherodactylus</taxon>
    </lineage>
</organism>
<dbReference type="Proteomes" id="UP000770717">
    <property type="component" value="Unassembled WGS sequence"/>
</dbReference>
<accession>A0A8J6C560</accession>